<accession>A0ABW4RS28</accession>
<dbReference type="RefSeq" id="WP_343874987.1">
    <property type="nucleotide sequence ID" value="NZ_BAAAIX010000028.1"/>
</dbReference>
<name>A0ABW4RS28_9ACTN</name>
<evidence type="ECO:0000313" key="4">
    <source>
        <dbReference type="Proteomes" id="UP001597326"/>
    </source>
</evidence>
<dbReference type="SUPFAM" id="SSF69635">
    <property type="entry name" value="Type III secretory system chaperone-like"/>
    <property type="match status" value="1"/>
</dbReference>
<sequence>MTDELRPDFDFDASTAQAWALFGERLAEVVSVIEDGASLRIGTMSTDEEPSPHVSFTCGVRSRPDEQPLVTAEASGNAGLGERFQLGVDQLEQLEALGWNPPNADGEHPSAKYWAEHVQDESTELADLAVATLRDVFGVQHPVFLAPDQLAEVLQPQESDQGPLLEQVPAQEGVLAVMPGSREELDRWIDEELTRMFGHAPIRDQEGDIAIRVGSTMVFVRTVPDYSEILLFSALVHDVEGRSRAVEVLNDLNSESRFGRFALHRDRVYVSMSLLAQPFVPAHLHEGVRVMSQIADLLDGELAAKLRGRTTFDEDE</sequence>
<comment type="caution">
    <text evidence="3">The sequence shown here is derived from an EMBL/GenBank/DDBJ whole genome shotgun (WGS) entry which is preliminary data.</text>
</comment>
<keyword evidence="4" id="KW-1185">Reference proteome</keyword>
<dbReference type="InterPro" id="IPR054343">
    <property type="entry name" value="TY-Chap_M"/>
</dbReference>
<dbReference type="Proteomes" id="UP001597326">
    <property type="component" value="Unassembled WGS sequence"/>
</dbReference>
<evidence type="ECO:0000259" key="1">
    <source>
        <dbReference type="Pfam" id="PF22551"/>
    </source>
</evidence>
<reference evidence="4" key="1">
    <citation type="journal article" date="2019" name="Int. J. Syst. Evol. Microbiol.">
        <title>The Global Catalogue of Microorganisms (GCM) 10K type strain sequencing project: providing services to taxonomists for standard genome sequencing and annotation.</title>
        <authorList>
            <consortium name="The Broad Institute Genomics Platform"/>
            <consortium name="The Broad Institute Genome Sequencing Center for Infectious Disease"/>
            <person name="Wu L."/>
            <person name="Ma J."/>
        </authorList>
    </citation>
    <scope>NUCLEOTIDE SEQUENCE [LARGE SCALE GENOMIC DNA]</scope>
    <source>
        <strain evidence="4">CAIM 431</strain>
    </source>
</reference>
<feature type="domain" description="TY-Chap N-terminal" evidence="2">
    <location>
        <begin position="17"/>
        <end position="145"/>
    </location>
</feature>
<evidence type="ECO:0000259" key="2">
    <source>
        <dbReference type="Pfam" id="PF22552"/>
    </source>
</evidence>
<protein>
    <submittedName>
        <fullName evidence="3">YbjN domain-containing protein</fullName>
    </submittedName>
</protein>
<feature type="domain" description="TY-Chap central" evidence="1">
    <location>
        <begin position="183"/>
        <end position="314"/>
    </location>
</feature>
<gene>
    <name evidence="3" type="ORF">ACFSCS_02100</name>
</gene>
<proteinExistence type="predicted"/>
<evidence type="ECO:0000313" key="3">
    <source>
        <dbReference type="EMBL" id="MFD1888977.1"/>
    </source>
</evidence>
<dbReference type="InterPro" id="IPR054344">
    <property type="entry name" value="TY-Chap_N"/>
</dbReference>
<dbReference type="Pfam" id="PF22552">
    <property type="entry name" value="TY-Chap3"/>
    <property type="match status" value="1"/>
</dbReference>
<dbReference type="Gene3D" id="3.30.1460.10">
    <property type="match status" value="1"/>
</dbReference>
<dbReference type="Pfam" id="PF22551">
    <property type="entry name" value="TY-Chap1"/>
    <property type="match status" value="1"/>
</dbReference>
<dbReference type="EMBL" id="JBHUFZ010000005">
    <property type="protein sequence ID" value="MFD1888977.1"/>
    <property type="molecule type" value="Genomic_DNA"/>
</dbReference>
<organism evidence="3 4">
    <name type="scientific">Luteococcus peritonei</name>
    <dbReference type="NCBI Taxonomy" id="88874"/>
    <lineage>
        <taxon>Bacteria</taxon>
        <taxon>Bacillati</taxon>
        <taxon>Actinomycetota</taxon>
        <taxon>Actinomycetes</taxon>
        <taxon>Propionibacteriales</taxon>
        <taxon>Propionibacteriaceae</taxon>
        <taxon>Luteococcus</taxon>
    </lineage>
</organism>